<dbReference type="InterPro" id="IPR019775">
    <property type="entry name" value="WD40_repeat_CS"/>
</dbReference>
<feature type="region of interest" description="Disordered" evidence="4">
    <location>
        <begin position="1396"/>
        <end position="1415"/>
    </location>
</feature>
<dbReference type="InterPro" id="IPR001680">
    <property type="entry name" value="WD40_rpt"/>
</dbReference>
<dbReference type="Gene3D" id="2.130.10.10">
    <property type="entry name" value="YVTN repeat-like/Quinoprotein amine dehydrogenase"/>
    <property type="match status" value="2"/>
</dbReference>
<dbReference type="Pfam" id="PF00400">
    <property type="entry name" value="WD40"/>
    <property type="match status" value="2"/>
</dbReference>
<proteinExistence type="predicted"/>
<dbReference type="InterPro" id="IPR036322">
    <property type="entry name" value="WD40_repeat_dom_sf"/>
</dbReference>
<feature type="compositionally biased region" description="Low complexity" evidence="4">
    <location>
        <begin position="1400"/>
        <end position="1411"/>
    </location>
</feature>
<dbReference type="Proteomes" id="UP000050795">
    <property type="component" value="Unassembled WGS sequence"/>
</dbReference>
<feature type="region of interest" description="Disordered" evidence="4">
    <location>
        <begin position="1271"/>
        <end position="1292"/>
    </location>
</feature>
<feature type="region of interest" description="Disordered" evidence="4">
    <location>
        <begin position="600"/>
        <end position="624"/>
    </location>
</feature>
<reference evidence="6" key="2">
    <citation type="submission" date="2023-11" db="UniProtKB">
        <authorList>
            <consortium name="WormBaseParasite"/>
        </authorList>
    </citation>
    <scope>IDENTIFICATION</scope>
</reference>
<dbReference type="PANTHER" id="PTHR44099:SF4">
    <property type="entry name" value="RABCONNECTIN-3B, ISOFORM A"/>
    <property type="match status" value="1"/>
</dbReference>
<reference evidence="5" key="1">
    <citation type="submission" date="2022-06" db="EMBL/GenBank/DDBJ databases">
        <authorList>
            <person name="Berger JAMES D."/>
            <person name="Berger JAMES D."/>
        </authorList>
    </citation>
    <scope>NUCLEOTIDE SEQUENCE [LARGE SCALE GENOMIC DNA]</scope>
</reference>
<sequence length="1711" mass="188599">MIRISGNTVIPIATWANTPPHHQITSILVSEDVEYVATGSADGNIVIWDLGNSCICTPRWMLTGHKSLISNLCIAGRSPMSNNQFFFSYSINGEMAVWNWSDGKCLEFKMDTRYRHTYIKSHKTCFLDYRLLFCCGQYPHIVVLHATSLTVLFTLASNSQPDWISSFVVVTNPNQRSEIVLGLSFSNVATLWTLDGEEIQGEAKYEHESRSINCPSTVLQVVCCPQTPRCILLVCSTGWQLFNAMTCSTICTISNPSHDTLVGGGFITSNVISVFGRSGFAYLYCLPKSLIVQSGESVCSDIPVHIATLSPYHANNINNNNNRSSNGEETVDLNPTNTTVQSFSCFTPAFIHPNDDLQYMIAGNIHGQLLTWCIKLDAYLSNIDHQIGSNDISSRRRRSISTIPPLMSSDLHSVWKRYTPPDIATFLTSSITDPKYHANLMNPALSSSSSSSSSSLLPPDSSTHRTPSTALPDTNEEKISVTVCIQLTQIICHHRLPDRRPTIHPYRLAFGLSNGRIIIVRMVDFLKTLYWEKSYASDENKAPYEESLPLLNQHNRLLSKFCLTGHIGPVTSLLHPASYERQFYANSGNINENAMPTTITTSNNNDVSNSATNSSTNTTNNVNSSMNSTTNYHFNPDHLLSGGVDCTVRLWELNPWHESADSNKSMNSSRKFSSSNNSYNTNNNTNNNSRSNKSLCLAVYRCHASPCIGLTIAPPVKSVINMVAGNPRLSACICSFSLDGSVWLINLKEQRPILYARNTSSVALCPVVAVGWRVAEDLLFIAYLDGSVTIWDIAMGCLERTETDQSARDLFEQAQFITEVYHPSMYLALSFSTLPSITISSYKSRSLACLPSHNSIFTSLAVPFCGGVNSAYSSGCVAFTAPSRLKYSSIDNAQKLCMNCLPPIQLHLIGSTNNSGDDDCKTLEKRLLNSGPAAFVFHWDIESLIVEILSQNNAVLTDNDESVNHNTAPSSVSSASYHDDIFTIDVTQANFIQLLLSLIHPWGIDSSIDKIVEKLCNNQFIKMTEANFSSVHYQSPLLHIQESLCIGLISKCGCMSLSMPGCIASKSQHLISKSISSIPNAYCLSSIISTNLLLCGVTLTELMTSLNYKYLQRLSHTICLTSSSSGSSTLPTSPQPPPPPPPSYLSSLSSSSLLNGGNFSMSTTKTPLHNDWRKNWLQFCAFLLDHFINLILSNHSVINNTESRSHGGENILPSIDLNLFIRKWQDRCLPIRYAARTLLLTCLDRLSSEDRKLLVAYWSALLPPFSLTTKDYHQQQQHQQQQQQPQPLPSRQMIHQQVSLDRTNINSNRSNNTVGYITDILANHTETKSTTTTATRKQSLPQMMNGLINTIESNHFPAAPISDMKKQINSNSNNGGGIIDELNQLPGDNSTLLSIGGRQSSVNKPSSSSSSTTIQVDTLPSMTESVSMTSLNSNLNMSIVLDSSWWMTLNGYRVSPRENARLQAYLLQRDIQRCQAMAIVLMGVIGMRYGSSGNSTGNIDNGNTNEDNNNNRQYHPAVVARDLITSPLIPNHADKTPELMGNNNLNYGLTLPRFTSSSSSSSSNACCLSLENFTESTHHQQSYEIQDGFGLDNYYLARSTCQCLTALLFNGGYPTLLPTDGSYPEVNWRKLNEQIVGSHVEPLPVYAANALITLLTSNVNSTLRRAAIDLLGRGFPVWEPYVDVSQVINALLLLAADAELLMSSGLAEEAV</sequence>
<evidence type="ECO:0008006" key="7">
    <source>
        <dbReference type="Google" id="ProtNLM"/>
    </source>
</evidence>
<keyword evidence="5" id="KW-1185">Reference proteome</keyword>
<feature type="repeat" description="WD" evidence="3">
    <location>
        <begin position="24"/>
        <end position="50"/>
    </location>
</feature>
<evidence type="ECO:0000256" key="1">
    <source>
        <dbReference type="ARBA" id="ARBA00022574"/>
    </source>
</evidence>
<dbReference type="InterPro" id="IPR049916">
    <property type="entry name" value="WDR72-like"/>
</dbReference>
<accession>A0AA85IWU4</accession>
<protein>
    <recommendedName>
        <fullName evidence="7">WD_REPEATS_REGION domain-containing protein</fullName>
    </recommendedName>
</protein>
<evidence type="ECO:0000256" key="2">
    <source>
        <dbReference type="ARBA" id="ARBA00022737"/>
    </source>
</evidence>
<feature type="region of interest" description="Disordered" evidence="4">
    <location>
        <begin position="1127"/>
        <end position="1148"/>
    </location>
</feature>
<feature type="compositionally biased region" description="Low complexity" evidence="4">
    <location>
        <begin position="446"/>
        <end position="461"/>
    </location>
</feature>
<keyword evidence="1 3" id="KW-0853">WD repeat</keyword>
<dbReference type="GO" id="GO:0005737">
    <property type="term" value="C:cytoplasm"/>
    <property type="evidence" value="ECO:0007669"/>
    <property type="project" value="TreeGrafter"/>
</dbReference>
<dbReference type="SUPFAM" id="SSF50978">
    <property type="entry name" value="WD40 repeat-like"/>
    <property type="match status" value="2"/>
</dbReference>
<organism evidence="5 6">
    <name type="scientific">Trichobilharzia regenti</name>
    <name type="common">Nasal bird schistosome</name>
    <dbReference type="NCBI Taxonomy" id="157069"/>
    <lineage>
        <taxon>Eukaryota</taxon>
        <taxon>Metazoa</taxon>
        <taxon>Spiralia</taxon>
        <taxon>Lophotrochozoa</taxon>
        <taxon>Platyhelminthes</taxon>
        <taxon>Trematoda</taxon>
        <taxon>Digenea</taxon>
        <taxon>Strigeidida</taxon>
        <taxon>Schistosomatoidea</taxon>
        <taxon>Schistosomatidae</taxon>
        <taxon>Trichobilharzia</taxon>
    </lineage>
</organism>
<feature type="region of interest" description="Disordered" evidence="4">
    <location>
        <begin position="446"/>
        <end position="473"/>
    </location>
</feature>
<dbReference type="PROSITE" id="PS50082">
    <property type="entry name" value="WD_REPEATS_2"/>
    <property type="match status" value="2"/>
</dbReference>
<keyword evidence="2" id="KW-0677">Repeat</keyword>
<dbReference type="PROSITE" id="PS00678">
    <property type="entry name" value="WD_REPEATS_1"/>
    <property type="match status" value="2"/>
</dbReference>
<dbReference type="InterPro" id="IPR015943">
    <property type="entry name" value="WD40/YVTN_repeat-like_dom_sf"/>
</dbReference>
<evidence type="ECO:0000313" key="5">
    <source>
        <dbReference type="Proteomes" id="UP000050795"/>
    </source>
</evidence>
<evidence type="ECO:0000256" key="4">
    <source>
        <dbReference type="SAM" id="MobiDB-lite"/>
    </source>
</evidence>
<feature type="repeat" description="WD" evidence="3">
    <location>
        <begin position="622"/>
        <end position="654"/>
    </location>
</feature>
<feature type="compositionally biased region" description="Pro residues" evidence="4">
    <location>
        <begin position="1133"/>
        <end position="1143"/>
    </location>
</feature>
<feature type="compositionally biased region" description="Low complexity" evidence="4">
    <location>
        <begin position="1274"/>
        <end position="1285"/>
    </location>
</feature>
<feature type="compositionally biased region" description="Low complexity" evidence="4">
    <location>
        <begin position="662"/>
        <end position="686"/>
    </location>
</feature>
<dbReference type="PANTHER" id="PTHR44099">
    <property type="entry name" value="RABCONNECTIN-3B, ISOFORM A"/>
    <property type="match status" value="1"/>
</dbReference>
<feature type="region of interest" description="Disordered" evidence="4">
    <location>
        <begin position="659"/>
        <end position="686"/>
    </location>
</feature>
<evidence type="ECO:0000313" key="6">
    <source>
        <dbReference type="WBParaSite" id="TREG1_125950.2"/>
    </source>
</evidence>
<dbReference type="SMART" id="SM00320">
    <property type="entry name" value="WD40"/>
    <property type="match status" value="5"/>
</dbReference>
<evidence type="ECO:0000256" key="3">
    <source>
        <dbReference type="PROSITE-ProRule" id="PRU00221"/>
    </source>
</evidence>
<dbReference type="WBParaSite" id="TREG1_125950.2">
    <property type="protein sequence ID" value="TREG1_125950.2"/>
    <property type="gene ID" value="TREG1_125950"/>
</dbReference>
<name>A0AA85IWU4_TRIRE</name>